<dbReference type="PROSITE" id="PS50005">
    <property type="entry name" value="TPR"/>
    <property type="match status" value="1"/>
</dbReference>
<evidence type="ECO:0000313" key="3">
    <source>
        <dbReference type="Proteomes" id="UP000230052"/>
    </source>
</evidence>
<name>A0A2J0L5X9_9BACT</name>
<comment type="caution">
    <text evidence="2">The sequence shown here is derived from an EMBL/GenBank/DDBJ whole genome shotgun (WGS) entry which is preliminary data.</text>
</comment>
<dbReference type="Pfam" id="PF13174">
    <property type="entry name" value="TPR_6"/>
    <property type="match status" value="2"/>
</dbReference>
<dbReference type="Proteomes" id="UP000230052">
    <property type="component" value="Unassembled WGS sequence"/>
</dbReference>
<evidence type="ECO:0000313" key="2">
    <source>
        <dbReference type="EMBL" id="PIU41937.1"/>
    </source>
</evidence>
<gene>
    <name evidence="2" type="ORF">COS99_02875</name>
</gene>
<dbReference type="EMBL" id="PEWV01000027">
    <property type="protein sequence ID" value="PIU41937.1"/>
    <property type="molecule type" value="Genomic_DNA"/>
</dbReference>
<protein>
    <submittedName>
        <fullName evidence="2">Uncharacterized protein</fullName>
    </submittedName>
</protein>
<sequence length="284" mass="32145">MKKVIITLVSILVAVAAVLSFLGRGGEYAAEKLFYRASKTIQQIAANPDVAPPAMLMSVEKDLTRIMEKYSKTITAKAAHLKLAEFYMADKKYDKALKTLDSMISLNKDNPMIVSRSHFLKGLTYEMQKNWDKALKEYTILKNKYGTTPLGIQIPLYIGNYYLKNKMEDQAKSAYGEAASAYEKYRTEHKGSMLGYAASGLLVQAYIGLGDYAKAGEAAKNLIMDYPFTQTFAQQLPYIEALYEKRLNQPEKAIEIYKFVLENTKEPHLKRALKKKIDELTKTK</sequence>
<dbReference type="AlphaFoldDB" id="A0A2J0L5X9"/>
<dbReference type="InterPro" id="IPR019734">
    <property type="entry name" value="TPR_rpt"/>
</dbReference>
<feature type="repeat" description="TPR" evidence="1">
    <location>
        <begin position="77"/>
        <end position="110"/>
    </location>
</feature>
<dbReference type="SUPFAM" id="SSF48452">
    <property type="entry name" value="TPR-like"/>
    <property type="match status" value="1"/>
</dbReference>
<proteinExistence type="predicted"/>
<dbReference type="InterPro" id="IPR011990">
    <property type="entry name" value="TPR-like_helical_dom_sf"/>
</dbReference>
<keyword evidence="1" id="KW-0802">TPR repeat</keyword>
<organism evidence="2 3">
    <name type="scientific">Candidatus Aquitaenariimonas noxiae</name>
    <dbReference type="NCBI Taxonomy" id="1974741"/>
    <lineage>
        <taxon>Bacteria</taxon>
        <taxon>Pseudomonadati</taxon>
        <taxon>Candidatus Omnitrophota</taxon>
        <taxon>Candidatus Aquitaenariimonas</taxon>
    </lineage>
</organism>
<evidence type="ECO:0000256" key="1">
    <source>
        <dbReference type="PROSITE-ProRule" id="PRU00339"/>
    </source>
</evidence>
<dbReference type="Gene3D" id="1.25.40.10">
    <property type="entry name" value="Tetratricopeptide repeat domain"/>
    <property type="match status" value="2"/>
</dbReference>
<reference evidence="2 3" key="1">
    <citation type="submission" date="2017-09" db="EMBL/GenBank/DDBJ databases">
        <title>Depth-based differentiation of microbial function through sediment-hosted aquifers and enrichment of novel symbionts in the deep terrestrial subsurface.</title>
        <authorList>
            <person name="Probst A.J."/>
            <person name="Ladd B."/>
            <person name="Jarett J.K."/>
            <person name="Geller-Mcgrath D.E."/>
            <person name="Sieber C.M."/>
            <person name="Emerson J.B."/>
            <person name="Anantharaman K."/>
            <person name="Thomas B.C."/>
            <person name="Malmstrom R."/>
            <person name="Stieglmeier M."/>
            <person name="Klingl A."/>
            <person name="Woyke T."/>
            <person name="Ryan C.M."/>
            <person name="Banfield J.F."/>
        </authorList>
    </citation>
    <scope>NUCLEOTIDE SEQUENCE [LARGE SCALE GENOMIC DNA]</scope>
    <source>
        <strain evidence="2">CG07_land_8_20_14_0_80_42_15</strain>
    </source>
</reference>
<accession>A0A2J0L5X9</accession>